<evidence type="ECO:0000259" key="8">
    <source>
        <dbReference type="Pfam" id="PF00082"/>
    </source>
</evidence>
<dbReference type="PRINTS" id="PR00723">
    <property type="entry name" value="SUBTILISIN"/>
</dbReference>
<organism evidence="9">
    <name type="scientific">uncultured bacterium HF0500_16O16</name>
    <dbReference type="NCBI Taxonomy" id="542511"/>
    <lineage>
        <taxon>Bacteria</taxon>
        <taxon>environmental samples</taxon>
    </lineage>
</organism>
<dbReference type="PROSITE" id="PS00138">
    <property type="entry name" value="SUBTILASE_SER"/>
    <property type="match status" value="1"/>
</dbReference>
<dbReference type="PANTHER" id="PTHR43806:SF67">
    <property type="entry name" value="EGF-LIKE DOMAIN-CONTAINING PROTEIN"/>
    <property type="match status" value="1"/>
</dbReference>
<feature type="active site" description="Charge relay system" evidence="5">
    <location>
        <position position="213"/>
    </location>
</feature>
<feature type="active site" description="Charge relay system" evidence="5">
    <location>
        <position position="401"/>
    </location>
</feature>
<evidence type="ECO:0000256" key="7">
    <source>
        <dbReference type="SAM" id="SignalP"/>
    </source>
</evidence>
<dbReference type="PROSITE" id="PS51892">
    <property type="entry name" value="SUBTILASE"/>
    <property type="match status" value="1"/>
</dbReference>
<feature type="active site" description="Charge relay system" evidence="5">
    <location>
        <position position="164"/>
    </location>
</feature>
<protein>
    <submittedName>
        <fullName evidence="9">Subtilisin-like serine proteases</fullName>
    </submittedName>
</protein>
<dbReference type="AlphaFoldDB" id="E0XYE3"/>
<dbReference type="GO" id="GO:0006508">
    <property type="term" value="P:proteolysis"/>
    <property type="evidence" value="ECO:0007669"/>
    <property type="project" value="UniProtKB-KW"/>
</dbReference>
<feature type="domain" description="Peptidase S8/S53" evidence="8">
    <location>
        <begin position="155"/>
        <end position="449"/>
    </location>
</feature>
<dbReference type="EMBL" id="GU474921">
    <property type="protein sequence ID" value="ADI19434.1"/>
    <property type="molecule type" value="Genomic_DNA"/>
</dbReference>
<dbReference type="InterPro" id="IPR036852">
    <property type="entry name" value="Peptidase_S8/S53_dom_sf"/>
</dbReference>
<feature type="chain" id="PRO_5003143059" evidence="7">
    <location>
        <begin position="27"/>
        <end position="561"/>
    </location>
</feature>
<proteinExistence type="inferred from homology"/>
<keyword evidence="4 5" id="KW-0720">Serine protease</keyword>
<dbReference type="PANTHER" id="PTHR43806">
    <property type="entry name" value="PEPTIDASE S8"/>
    <property type="match status" value="1"/>
</dbReference>
<dbReference type="SUPFAM" id="SSF52743">
    <property type="entry name" value="Subtilisin-like"/>
    <property type="match status" value="1"/>
</dbReference>
<evidence type="ECO:0000256" key="2">
    <source>
        <dbReference type="ARBA" id="ARBA00022670"/>
    </source>
</evidence>
<comment type="similarity">
    <text evidence="1 5 6">Belongs to the peptidase S8 family.</text>
</comment>
<evidence type="ECO:0000256" key="3">
    <source>
        <dbReference type="ARBA" id="ARBA00022801"/>
    </source>
</evidence>
<keyword evidence="2 5" id="KW-0645">Protease</keyword>
<evidence type="ECO:0000313" key="9">
    <source>
        <dbReference type="EMBL" id="ADI19434.1"/>
    </source>
</evidence>
<dbReference type="Pfam" id="PF00082">
    <property type="entry name" value="Peptidase_S8"/>
    <property type="match status" value="1"/>
</dbReference>
<keyword evidence="3 5" id="KW-0378">Hydrolase</keyword>
<dbReference type="InterPro" id="IPR023828">
    <property type="entry name" value="Peptidase_S8_Ser-AS"/>
</dbReference>
<feature type="signal peptide" evidence="7">
    <location>
        <begin position="1"/>
        <end position="26"/>
    </location>
</feature>
<evidence type="ECO:0000256" key="1">
    <source>
        <dbReference type="ARBA" id="ARBA00011073"/>
    </source>
</evidence>
<dbReference type="InterPro" id="IPR050131">
    <property type="entry name" value="Peptidase_S8_subtilisin-like"/>
</dbReference>
<accession>E0XYE3</accession>
<evidence type="ECO:0000256" key="4">
    <source>
        <dbReference type="ARBA" id="ARBA00022825"/>
    </source>
</evidence>
<name>E0XYE3_9BACT</name>
<keyword evidence="7" id="KW-0732">Signal</keyword>
<dbReference type="InterPro" id="IPR015500">
    <property type="entry name" value="Peptidase_S8_subtilisin-rel"/>
</dbReference>
<dbReference type="Gene3D" id="3.40.50.200">
    <property type="entry name" value="Peptidase S8/S53 domain"/>
    <property type="match status" value="1"/>
</dbReference>
<dbReference type="GO" id="GO:0004252">
    <property type="term" value="F:serine-type endopeptidase activity"/>
    <property type="evidence" value="ECO:0007669"/>
    <property type="project" value="UniProtKB-UniRule"/>
</dbReference>
<dbReference type="InterPro" id="IPR000209">
    <property type="entry name" value="Peptidase_S8/S53_dom"/>
</dbReference>
<evidence type="ECO:0000256" key="5">
    <source>
        <dbReference type="PROSITE-ProRule" id="PRU01240"/>
    </source>
</evidence>
<dbReference type="InterPro" id="IPR023827">
    <property type="entry name" value="Peptidase_S8_Asp-AS"/>
</dbReference>
<sequence length="561" mass="59964">MTHLLWARQRTLALVLIASLSLPSSADTGTVWVFLTDKNGNDGRPIPWTVHADRELADLPVTQQYAAQLESYGSLRTRSRWLNAVSIELPDADAERLGDLPFVAAVSPVRATRRAVPPAHLPARKTAAPHQDYGPSFEQLNLLGVPLLHASGLRGEGVRIAIMDTGFNWPDYRAFAHLNVIAARDFINDDEDVTDQRDQPVTGNELALGQAGHGTRVLGLVAGNDPGQLIGVAPNAEYLLAKVEDLARELPIEEDRWIAGIEWADSMGAHVVNGSLGYTDWDDGTGYTYGDLDGRTTLTSIAAQIAVERGLVVVVSAGNEGNKLWHYITAPADAPGVMTVGAVHVQSAAIASFSSRGPTSDGRIKPDVVAPGQFVYSVEGGRGLVPGSFGSQQYGRLNGTSTASPLVAGVAALMLQQDPTLTPHQVNDRLRSTATDLGPVGPDTVFGYGLVNAADAIGLQPEIPDQAKALRPFPNPAVGETPVVHFPFQLNVADQVELSVFDGAGNVVDEIAPQRWVEGTHTMAGQAFAWRVPKELATGVYHYRLMSSVFDELGTIAIVRD</sequence>
<evidence type="ECO:0000256" key="6">
    <source>
        <dbReference type="RuleBase" id="RU003355"/>
    </source>
</evidence>
<dbReference type="PROSITE" id="PS00136">
    <property type="entry name" value="SUBTILASE_ASP"/>
    <property type="match status" value="1"/>
</dbReference>
<reference evidence="9" key="1">
    <citation type="journal article" date="2011" name="Environ. Microbiol.">
        <title>Time-series analyses of Monterey Bay coastal microbial picoplankton using a 'genome proxy' microarray.</title>
        <authorList>
            <person name="Rich V.I."/>
            <person name="Pham V.D."/>
            <person name="Eppley J."/>
            <person name="Shi Y."/>
            <person name="DeLong E.F."/>
        </authorList>
    </citation>
    <scope>NUCLEOTIDE SEQUENCE</scope>
</reference>